<evidence type="ECO:0000313" key="11">
    <source>
        <dbReference type="Proteomes" id="UP001139103"/>
    </source>
</evidence>
<dbReference type="InterPro" id="IPR019734">
    <property type="entry name" value="TPR_rpt"/>
</dbReference>
<evidence type="ECO:0000256" key="7">
    <source>
        <dbReference type="SAM" id="MobiDB-lite"/>
    </source>
</evidence>
<feature type="domain" description="Protein kinase" evidence="9">
    <location>
        <begin position="163"/>
        <end position="427"/>
    </location>
</feature>
<evidence type="ECO:0000256" key="6">
    <source>
        <dbReference type="PROSITE-ProRule" id="PRU10141"/>
    </source>
</evidence>
<evidence type="ECO:0000256" key="3">
    <source>
        <dbReference type="ARBA" id="ARBA00022777"/>
    </source>
</evidence>
<evidence type="ECO:0000313" key="10">
    <source>
        <dbReference type="EMBL" id="MCC9630606.1"/>
    </source>
</evidence>
<dbReference type="Proteomes" id="UP001139103">
    <property type="component" value="Unassembled WGS sequence"/>
</dbReference>
<protein>
    <submittedName>
        <fullName evidence="10">Protein kinase</fullName>
    </submittedName>
</protein>
<gene>
    <name evidence="10" type="ORF">LOC68_19605</name>
</gene>
<dbReference type="Gene3D" id="3.30.200.20">
    <property type="entry name" value="Phosphorylase Kinase, domain 1"/>
    <property type="match status" value="1"/>
</dbReference>
<keyword evidence="11" id="KW-1185">Reference proteome</keyword>
<feature type="repeat" description="TPR" evidence="5">
    <location>
        <begin position="595"/>
        <end position="628"/>
    </location>
</feature>
<dbReference type="CDD" id="cd14014">
    <property type="entry name" value="STKc_PknB_like"/>
    <property type="match status" value="1"/>
</dbReference>
<name>A0A9X1MPM3_9BACT</name>
<evidence type="ECO:0000256" key="5">
    <source>
        <dbReference type="PROSITE-ProRule" id="PRU00339"/>
    </source>
</evidence>
<dbReference type="Gene3D" id="1.10.510.10">
    <property type="entry name" value="Transferase(Phosphotransferase) domain 1"/>
    <property type="match status" value="1"/>
</dbReference>
<dbReference type="EMBL" id="JAJKFT010000010">
    <property type="protein sequence ID" value="MCC9630606.1"/>
    <property type="molecule type" value="Genomic_DNA"/>
</dbReference>
<dbReference type="RefSeq" id="WP_230221878.1">
    <property type="nucleotide sequence ID" value="NZ_JAJKFT010000010.1"/>
</dbReference>
<keyword evidence="1" id="KW-0808">Transferase</keyword>
<dbReference type="PANTHER" id="PTHR43289">
    <property type="entry name" value="MITOGEN-ACTIVATED PROTEIN KINASE KINASE KINASE 20-RELATED"/>
    <property type="match status" value="1"/>
</dbReference>
<dbReference type="InterPro" id="IPR000719">
    <property type="entry name" value="Prot_kinase_dom"/>
</dbReference>
<dbReference type="GO" id="GO:0004674">
    <property type="term" value="F:protein serine/threonine kinase activity"/>
    <property type="evidence" value="ECO:0007669"/>
    <property type="project" value="TreeGrafter"/>
</dbReference>
<dbReference type="SUPFAM" id="SSF56112">
    <property type="entry name" value="Protein kinase-like (PK-like)"/>
    <property type="match status" value="1"/>
</dbReference>
<feature type="transmembrane region" description="Helical" evidence="8">
    <location>
        <begin position="453"/>
        <end position="476"/>
    </location>
</feature>
<keyword evidence="8" id="KW-0812">Transmembrane</keyword>
<feature type="region of interest" description="Disordered" evidence="7">
    <location>
        <begin position="129"/>
        <end position="153"/>
    </location>
</feature>
<dbReference type="PROSITE" id="PS00108">
    <property type="entry name" value="PROTEIN_KINASE_ST"/>
    <property type="match status" value="1"/>
</dbReference>
<evidence type="ECO:0000256" key="1">
    <source>
        <dbReference type="ARBA" id="ARBA00022679"/>
    </source>
</evidence>
<evidence type="ECO:0000256" key="8">
    <source>
        <dbReference type="SAM" id="Phobius"/>
    </source>
</evidence>
<organism evidence="10 11">
    <name type="scientific">Blastopirellula sediminis</name>
    <dbReference type="NCBI Taxonomy" id="2894196"/>
    <lineage>
        <taxon>Bacteria</taxon>
        <taxon>Pseudomonadati</taxon>
        <taxon>Planctomycetota</taxon>
        <taxon>Planctomycetia</taxon>
        <taxon>Pirellulales</taxon>
        <taxon>Pirellulaceae</taxon>
        <taxon>Blastopirellula</taxon>
    </lineage>
</organism>
<comment type="caution">
    <text evidence="10">The sequence shown here is derived from an EMBL/GenBank/DDBJ whole genome shotgun (WGS) entry which is preliminary data.</text>
</comment>
<evidence type="ECO:0000259" key="9">
    <source>
        <dbReference type="PROSITE" id="PS50011"/>
    </source>
</evidence>
<dbReference type="PROSITE" id="PS50005">
    <property type="entry name" value="TPR"/>
    <property type="match status" value="1"/>
</dbReference>
<keyword evidence="3 10" id="KW-0418">Kinase</keyword>
<feature type="binding site" evidence="6">
    <location>
        <position position="192"/>
    </location>
    <ligand>
        <name>ATP</name>
        <dbReference type="ChEBI" id="CHEBI:30616"/>
    </ligand>
</feature>
<dbReference type="SMART" id="SM00028">
    <property type="entry name" value="TPR"/>
    <property type="match status" value="3"/>
</dbReference>
<dbReference type="AlphaFoldDB" id="A0A9X1MPM3"/>
<dbReference type="InterPro" id="IPR017441">
    <property type="entry name" value="Protein_kinase_ATP_BS"/>
</dbReference>
<dbReference type="InterPro" id="IPR011009">
    <property type="entry name" value="Kinase-like_dom_sf"/>
</dbReference>
<dbReference type="GO" id="GO:0005524">
    <property type="term" value="F:ATP binding"/>
    <property type="evidence" value="ECO:0007669"/>
    <property type="project" value="UniProtKB-UniRule"/>
</dbReference>
<feature type="compositionally biased region" description="Polar residues" evidence="7">
    <location>
        <begin position="143"/>
        <end position="153"/>
    </location>
</feature>
<keyword evidence="4 6" id="KW-0067">ATP-binding</keyword>
<dbReference type="Gene3D" id="1.25.40.10">
    <property type="entry name" value="Tetratricopeptide repeat domain"/>
    <property type="match status" value="1"/>
</dbReference>
<evidence type="ECO:0000256" key="4">
    <source>
        <dbReference type="ARBA" id="ARBA00022840"/>
    </source>
</evidence>
<dbReference type="SMART" id="SM00220">
    <property type="entry name" value="S_TKc"/>
    <property type="match status" value="1"/>
</dbReference>
<dbReference type="InterPro" id="IPR011990">
    <property type="entry name" value="TPR-like_helical_dom_sf"/>
</dbReference>
<dbReference type="PROSITE" id="PS50011">
    <property type="entry name" value="PROTEIN_KINASE_DOM"/>
    <property type="match status" value="1"/>
</dbReference>
<dbReference type="PANTHER" id="PTHR43289:SF6">
    <property type="entry name" value="SERINE_THREONINE-PROTEIN KINASE NEKL-3"/>
    <property type="match status" value="1"/>
</dbReference>
<dbReference type="Pfam" id="PF00069">
    <property type="entry name" value="Pkinase"/>
    <property type="match status" value="1"/>
</dbReference>
<keyword evidence="2 6" id="KW-0547">Nucleotide-binding</keyword>
<sequence length="891" mass="100127">MNAVDEEIRRNFESDWLRGQCGDIVDYLPTPDAPSYLPTLEELICIDLEFRWQRLSTHSVGIDSATETLTLDQQPLVEKYLDRFPQLHEPSILQRLVDQEIYARKDSPFPPQQAEYQQRFPQLQLLPSSFPNANGPPADETRQYSTLRPSSAGETFPSAFGPYELVELLGRGGMGKVYRAHQAKADRMVAIKIAGFSGAPPEIRDEIAIRFESEVRAAANLSHDNVMPIYDVGEADGSLYYTMPIVAGDLASEVRKNPLSNKVAARYIAQASRGVAAAHAQGLLHRDLKPHNLMLDPQNDRVLVADFGLARLMSAEQQLTLTGEVLGTPTYMAPEQIRSSHAIDVRADVYALGATLYHLLVGKPPIQAATPAETLRQVLEEEAVSPRDLNPQVDRDLETICLRCLQKDPRSRFPSADELADDLERYLRGEPIKSRPIGMWGRLDRWRRRNPKVAALSAGLAASLLLVAIIAGLGWYSTQLQLSRVMQNNRQGQLAVNELFTFIRDEPLLEQPGQEAVRAELLKRGLEHYQMLIALAHENEVLPADLQEARTQLGLLHLETHEPAEAAALFRKAIAEGEKLPKEVAETRQVRTSLSDSWNGLGQTLHREGKDAEAMAAFEKAIALREAVVKEAPQEMEPRRKLANARMNRALILAAQGKKEESQTAQVVAQRARHQLLRDNDNDPKLLRDFAQGQFNLARLELSQGASPKAFELLQDATHRFQDLSHRYSTDARLWQRYVECLLTMSLLEDHPSPSLQKAADLLPSAMMLAPDNRTYRIRLIEISQQAIGMLLENRNYLAADTNWRKVHEDLIRPLGDEDQSVEAMRIRLVSLRQHGLITLGLGDKGLAKRQLRAAIQVNNNTKENPAYAAIWTQQWRDEWDAIEQLADSLD</sequence>
<dbReference type="PROSITE" id="PS00107">
    <property type="entry name" value="PROTEIN_KINASE_ATP"/>
    <property type="match status" value="1"/>
</dbReference>
<keyword evidence="8" id="KW-1133">Transmembrane helix</keyword>
<dbReference type="Pfam" id="PF13181">
    <property type="entry name" value="TPR_8"/>
    <property type="match status" value="1"/>
</dbReference>
<keyword evidence="5" id="KW-0802">TPR repeat</keyword>
<reference evidence="10" key="1">
    <citation type="submission" date="2021-11" db="EMBL/GenBank/DDBJ databases">
        <title>Genome sequence.</title>
        <authorList>
            <person name="Sun Q."/>
        </authorList>
    </citation>
    <scope>NUCLEOTIDE SEQUENCE</scope>
    <source>
        <strain evidence="10">JC732</strain>
    </source>
</reference>
<accession>A0A9X1MPM3</accession>
<keyword evidence="8" id="KW-0472">Membrane</keyword>
<dbReference type="SUPFAM" id="SSF48452">
    <property type="entry name" value="TPR-like"/>
    <property type="match status" value="1"/>
</dbReference>
<proteinExistence type="predicted"/>
<evidence type="ECO:0000256" key="2">
    <source>
        <dbReference type="ARBA" id="ARBA00022741"/>
    </source>
</evidence>
<dbReference type="InterPro" id="IPR008271">
    <property type="entry name" value="Ser/Thr_kinase_AS"/>
</dbReference>